<name>A0A6G0XSM7_9STRA</name>
<dbReference type="AlphaFoldDB" id="A0A6G0XSM7"/>
<keyword evidence="4 8" id="KW-0732">Signal</keyword>
<comment type="similarity">
    <text evidence="2">Belongs to the GILT family.</text>
</comment>
<dbReference type="Proteomes" id="UP000481153">
    <property type="component" value="Unassembled WGS sequence"/>
</dbReference>
<proteinExistence type="inferred from homology"/>
<evidence type="ECO:0000313" key="10">
    <source>
        <dbReference type="Proteomes" id="UP000481153"/>
    </source>
</evidence>
<dbReference type="EMBL" id="VJMJ01000013">
    <property type="protein sequence ID" value="KAF0743620.1"/>
    <property type="molecule type" value="Genomic_DNA"/>
</dbReference>
<sequence>MQLVLTFVSLFLLISAATAAVEAQFRVPIKVIFRAFCPACKWYITDPVLKLMQDDEFHAIVDLQYIPAGAMTEENGELKCYGGPAECEGQLWMACIIDRFKTFPKDLSSRLACVELDDSGFSWKDKIAYCFKESGDFNALQTCKSGSSTNLLRSFMAIAQKHEGPWQPYTIVEDKVLGSATAAVTLEMLQTEVCKHYKGPGEALPKYCKSVPGVVVQMPTEKILVQKDNVQEQNDKVKVQVIWRAYCPACKWYLSDPIYEVLRDPAFQAIIDFEPYPSGSTKELSPGQFQCAGGASECVGHQYLSCALHLFPDLKDVAENLKCLEDSHQMWDKRVQTCFSGSAHEQMRACFASEKSKQYLRDYIKVSVTLETSWVPLTIVAGNTLGSATTGVGYDMLTKAICDAYRGPNRPKVCAPLPTLAKVVVQAEHAVANQPSTALPATTSVSTTTAASVAGGNQANKATPVMPCRQKEKGFVYEDAPDIGPRHLKKDGDGVAGPSMRGDAPKKLTATATSSVFTNPMLLPVLVIGAILVVVFRYSKDEKKKI</sequence>
<keyword evidence="7" id="KW-1133">Transmembrane helix</keyword>
<keyword evidence="7" id="KW-0812">Transmembrane</keyword>
<reference evidence="9 10" key="1">
    <citation type="submission" date="2019-07" db="EMBL/GenBank/DDBJ databases">
        <title>Genomics analysis of Aphanomyces spp. identifies a new class of oomycete effector associated with host adaptation.</title>
        <authorList>
            <person name="Gaulin E."/>
        </authorList>
    </citation>
    <scope>NUCLEOTIDE SEQUENCE [LARGE SCALE GENOMIC DNA]</scope>
    <source>
        <strain evidence="9 10">ATCC 201684</strain>
    </source>
</reference>
<feature type="region of interest" description="Disordered" evidence="6">
    <location>
        <begin position="479"/>
        <end position="506"/>
    </location>
</feature>
<dbReference type="Pfam" id="PF03227">
    <property type="entry name" value="GILT"/>
    <property type="match status" value="2"/>
</dbReference>
<organism evidence="9 10">
    <name type="scientific">Aphanomyces euteiches</name>
    <dbReference type="NCBI Taxonomy" id="100861"/>
    <lineage>
        <taxon>Eukaryota</taxon>
        <taxon>Sar</taxon>
        <taxon>Stramenopiles</taxon>
        <taxon>Oomycota</taxon>
        <taxon>Saprolegniomycetes</taxon>
        <taxon>Saprolegniales</taxon>
        <taxon>Verrucalvaceae</taxon>
        <taxon>Aphanomyces</taxon>
    </lineage>
</organism>
<evidence type="ECO:0000256" key="4">
    <source>
        <dbReference type="ARBA" id="ARBA00022729"/>
    </source>
</evidence>
<dbReference type="GO" id="GO:0005576">
    <property type="term" value="C:extracellular region"/>
    <property type="evidence" value="ECO:0007669"/>
    <property type="project" value="UniProtKB-SubCell"/>
</dbReference>
<evidence type="ECO:0008006" key="11">
    <source>
        <dbReference type="Google" id="ProtNLM"/>
    </source>
</evidence>
<evidence type="ECO:0000256" key="6">
    <source>
        <dbReference type="SAM" id="MobiDB-lite"/>
    </source>
</evidence>
<dbReference type="PANTHER" id="PTHR13234">
    <property type="entry name" value="GAMMA-INTERFERON INDUCIBLE LYSOSOMAL THIOL REDUCTASE GILT"/>
    <property type="match status" value="1"/>
</dbReference>
<evidence type="ECO:0000313" key="9">
    <source>
        <dbReference type="EMBL" id="KAF0743620.1"/>
    </source>
</evidence>
<dbReference type="InterPro" id="IPR004911">
    <property type="entry name" value="Interferon-induced_GILT"/>
</dbReference>
<gene>
    <name evidence="9" type="ORF">Ae201684_001761</name>
</gene>
<accession>A0A6G0XSM7</accession>
<keyword evidence="7" id="KW-0472">Membrane</keyword>
<dbReference type="PANTHER" id="PTHR13234:SF8">
    <property type="entry name" value="GAMMA-INTERFERON-INDUCIBLE LYSOSOMAL THIOL REDUCTASE"/>
    <property type="match status" value="1"/>
</dbReference>
<evidence type="ECO:0000256" key="7">
    <source>
        <dbReference type="SAM" id="Phobius"/>
    </source>
</evidence>
<protein>
    <recommendedName>
        <fullName evidence="11">Thioredoxin domain-containing protein</fullName>
    </recommendedName>
</protein>
<evidence type="ECO:0000256" key="3">
    <source>
        <dbReference type="ARBA" id="ARBA00022525"/>
    </source>
</evidence>
<evidence type="ECO:0000256" key="2">
    <source>
        <dbReference type="ARBA" id="ARBA00005679"/>
    </source>
</evidence>
<dbReference type="GO" id="GO:0016671">
    <property type="term" value="F:oxidoreductase activity, acting on a sulfur group of donors, disulfide as acceptor"/>
    <property type="evidence" value="ECO:0007669"/>
    <property type="project" value="InterPro"/>
</dbReference>
<comment type="caution">
    <text evidence="9">The sequence shown here is derived from an EMBL/GenBank/DDBJ whole genome shotgun (WGS) entry which is preliminary data.</text>
</comment>
<keyword evidence="5" id="KW-0325">Glycoprotein</keyword>
<feature type="chain" id="PRO_5026082234" description="Thioredoxin domain-containing protein" evidence="8">
    <location>
        <begin position="20"/>
        <end position="546"/>
    </location>
</feature>
<comment type="subcellular location">
    <subcellularLocation>
        <location evidence="1">Secreted</location>
    </subcellularLocation>
</comment>
<evidence type="ECO:0000256" key="8">
    <source>
        <dbReference type="SAM" id="SignalP"/>
    </source>
</evidence>
<feature type="transmembrane region" description="Helical" evidence="7">
    <location>
        <begin position="521"/>
        <end position="539"/>
    </location>
</feature>
<keyword evidence="10" id="KW-1185">Reference proteome</keyword>
<evidence type="ECO:0000256" key="1">
    <source>
        <dbReference type="ARBA" id="ARBA00004613"/>
    </source>
</evidence>
<evidence type="ECO:0000256" key="5">
    <source>
        <dbReference type="ARBA" id="ARBA00023180"/>
    </source>
</evidence>
<feature type="signal peptide" evidence="8">
    <location>
        <begin position="1"/>
        <end position="19"/>
    </location>
</feature>
<keyword evidence="3" id="KW-0964">Secreted</keyword>
<dbReference type="VEuPathDB" id="FungiDB:AeMF1_005341"/>